<proteinExistence type="predicted"/>
<sequence length="209" mass="24067">MGKHRIPDTEPISAYGSGEPAPEPVTEEQWQAVIQNDASYDGHFFYAVKTTRIFCRPSCKSKPPKRENIGYFRNAEQALNAKFRPCKRCKPTGQRLPDEEWIEIVTEHIHRNYMESLTLESLANVCHGTPYHLHRTFKKVKGVTPVAYIQQLRVDKAKEELITTNIPIAKVGEHVGMANTPYFITLFKKITAYTPADYRQRFKQNQEEA</sequence>
<evidence type="ECO:0000256" key="7">
    <source>
        <dbReference type="ARBA" id="ARBA00023015"/>
    </source>
</evidence>
<evidence type="ECO:0000256" key="9">
    <source>
        <dbReference type="ARBA" id="ARBA00023159"/>
    </source>
</evidence>
<dbReference type="Pfam" id="PF02805">
    <property type="entry name" value="Ada_Zn_binding"/>
    <property type="match status" value="1"/>
</dbReference>
<dbReference type="PIRSF" id="PIRSF000408">
    <property type="entry name" value="Alkyltransferas_AdaA"/>
    <property type="match status" value="1"/>
</dbReference>
<evidence type="ECO:0000256" key="4">
    <source>
        <dbReference type="ARBA" id="ARBA00022723"/>
    </source>
</evidence>
<dbReference type="RefSeq" id="WP_113029079.1">
    <property type="nucleotide sequence ID" value="NZ_QMFB01000001.1"/>
</dbReference>
<organism evidence="14 15">
    <name type="scientific">Paenibacillus contaminans</name>
    <dbReference type="NCBI Taxonomy" id="450362"/>
    <lineage>
        <taxon>Bacteria</taxon>
        <taxon>Bacillati</taxon>
        <taxon>Bacillota</taxon>
        <taxon>Bacilli</taxon>
        <taxon>Bacillales</taxon>
        <taxon>Paenibacillaceae</taxon>
        <taxon>Paenibacillus</taxon>
    </lineage>
</organism>
<dbReference type="Pfam" id="PF12833">
    <property type="entry name" value="HTH_18"/>
    <property type="match status" value="1"/>
</dbReference>
<gene>
    <name evidence="14" type="ORF">DQG23_01835</name>
</gene>
<dbReference type="GO" id="GO:0006307">
    <property type="term" value="P:DNA alkylation repair"/>
    <property type="evidence" value="ECO:0007669"/>
    <property type="project" value="UniProtKB-ARBA"/>
</dbReference>
<feature type="region of interest" description="Disordered" evidence="12">
    <location>
        <begin position="1"/>
        <end position="25"/>
    </location>
</feature>
<comment type="cofactor">
    <cofactor evidence="1">
        <name>Zn(2+)</name>
        <dbReference type="ChEBI" id="CHEBI:29105"/>
    </cofactor>
</comment>
<keyword evidence="11" id="KW-0234">DNA repair</keyword>
<dbReference type="SMART" id="SM00342">
    <property type="entry name" value="HTH_ARAC"/>
    <property type="match status" value="1"/>
</dbReference>
<dbReference type="SUPFAM" id="SSF46689">
    <property type="entry name" value="Homeodomain-like"/>
    <property type="match status" value="2"/>
</dbReference>
<evidence type="ECO:0000256" key="11">
    <source>
        <dbReference type="ARBA" id="ARBA00023204"/>
    </source>
</evidence>
<evidence type="ECO:0000259" key="13">
    <source>
        <dbReference type="PROSITE" id="PS01124"/>
    </source>
</evidence>
<evidence type="ECO:0000256" key="10">
    <source>
        <dbReference type="ARBA" id="ARBA00023163"/>
    </source>
</evidence>
<dbReference type="GO" id="GO:0008270">
    <property type="term" value="F:zinc ion binding"/>
    <property type="evidence" value="ECO:0007669"/>
    <property type="project" value="InterPro"/>
</dbReference>
<dbReference type="InterPro" id="IPR016220">
    <property type="entry name" value="Me-P-triester_DNA_alkyl-Trfase"/>
</dbReference>
<keyword evidence="9" id="KW-0010">Activator</keyword>
<dbReference type="AlphaFoldDB" id="A0A329MTU4"/>
<dbReference type="PANTHER" id="PTHR43280:SF28">
    <property type="entry name" value="HTH-TYPE TRANSCRIPTIONAL ACTIVATOR RHAS"/>
    <property type="match status" value="1"/>
</dbReference>
<evidence type="ECO:0000256" key="5">
    <source>
        <dbReference type="ARBA" id="ARBA00022763"/>
    </source>
</evidence>
<keyword evidence="6" id="KW-0862">Zinc</keyword>
<dbReference type="PROSITE" id="PS00041">
    <property type="entry name" value="HTH_ARAC_FAMILY_1"/>
    <property type="match status" value="1"/>
</dbReference>
<reference evidence="14 15" key="1">
    <citation type="journal article" date="2009" name="Int. J. Syst. Evol. Microbiol.">
        <title>Paenibacillus contaminans sp. nov., isolated from a contaminated laboratory plate.</title>
        <authorList>
            <person name="Chou J.H."/>
            <person name="Lee J.H."/>
            <person name="Lin M.C."/>
            <person name="Chang P.S."/>
            <person name="Arun A.B."/>
            <person name="Young C.C."/>
            <person name="Chen W.M."/>
        </authorList>
    </citation>
    <scope>NUCLEOTIDE SEQUENCE [LARGE SCALE GENOMIC DNA]</scope>
    <source>
        <strain evidence="14 15">CKOBP-6</strain>
    </source>
</reference>
<dbReference type="Gene3D" id="1.10.10.60">
    <property type="entry name" value="Homeodomain-like"/>
    <property type="match status" value="2"/>
</dbReference>
<keyword evidence="8" id="KW-0238">DNA-binding</keyword>
<keyword evidence="3" id="KW-0808">Transferase</keyword>
<evidence type="ECO:0000256" key="8">
    <source>
        <dbReference type="ARBA" id="ARBA00023125"/>
    </source>
</evidence>
<dbReference type="GO" id="GO:0003700">
    <property type="term" value="F:DNA-binding transcription factor activity"/>
    <property type="evidence" value="ECO:0007669"/>
    <property type="project" value="InterPro"/>
</dbReference>
<evidence type="ECO:0000256" key="12">
    <source>
        <dbReference type="SAM" id="MobiDB-lite"/>
    </source>
</evidence>
<evidence type="ECO:0000256" key="3">
    <source>
        <dbReference type="ARBA" id="ARBA00022679"/>
    </source>
</evidence>
<keyword evidence="4" id="KW-0479">Metal-binding</keyword>
<dbReference type="GO" id="GO:0043565">
    <property type="term" value="F:sequence-specific DNA binding"/>
    <property type="evidence" value="ECO:0007669"/>
    <property type="project" value="InterPro"/>
</dbReference>
<evidence type="ECO:0000256" key="1">
    <source>
        <dbReference type="ARBA" id="ARBA00001947"/>
    </source>
</evidence>
<dbReference type="InterPro" id="IPR018062">
    <property type="entry name" value="HTH_AraC-typ_CS"/>
</dbReference>
<keyword evidence="10" id="KW-0804">Transcription</keyword>
<dbReference type="GO" id="GO:0032259">
    <property type="term" value="P:methylation"/>
    <property type="evidence" value="ECO:0007669"/>
    <property type="project" value="UniProtKB-KW"/>
</dbReference>
<keyword evidence="5" id="KW-0227">DNA damage</keyword>
<dbReference type="Gene3D" id="3.40.10.10">
    <property type="entry name" value="DNA Methylphosphotriester Repair Domain"/>
    <property type="match status" value="1"/>
</dbReference>
<keyword evidence="2" id="KW-0489">Methyltransferase</keyword>
<dbReference type="InterPro" id="IPR009057">
    <property type="entry name" value="Homeodomain-like_sf"/>
</dbReference>
<keyword evidence="15" id="KW-1185">Reference proteome</keyword>
<dbReference type="InterPro" id="IPR004026">
    <property type="entry name" value="Ada_DNA_repair_Zn-bd"/>
</dbReference>
<dbReference type="OrthoDB" id="9802228at2"/>
<accession>A0A329MTU4</accession>
<dbReference type="InterPro" id="IPR035451">
    <property type="entry name" value="Ada-like_dom_sf"/>
</dbReference>
<dbReference type="PROSITE" id="PS01124">
    <property type="entry name" value="HTH_ARAC_FAMILY_2"/>
    <property type="match status" value="1"/>
</dbReference>
<evidence type="ECO:0000256" key="6">
    <source>
        <dbReference type="ARBA" id="ARBA00022833"/>
    </source>
</evidence>
<keyword evidence="7" id="KW-0805">Transcription regulation</keyword>
<protein>
    <submittedName>
        <fullName evidence="14">AraC family transcriptional regulator</fullName>
    </submittedName>
</protein>
<comment type="caution">
    <text evidence="14">The sequence shown here is derived from an EMBL/GenBank/DDBJ whole genome shotgun (WGS) entry which is preliminary data.</text>
</comment>
<feature type="domain" description="HTH araC/xylS-type" evidence="13">
    <location>
        <begin position="103"/>
        <end position="201"/>
    </location>
</feature>
<dbReference type="SUPFAM" id="SSF57884">
    <property type="entry name" value="Ada DNA repair protein, N-terminal domain (N-Ada 10)"/>
    <property type="match status" value="1"/>
</dbReference>
<dbReference type="GO" id="GO:0008168">
    <property type="term" value="F:methyltransferase activity"/>
    <property type="evidence" value="ECO:0007669"/>
    <property type="project" value="UniProtKB-KW"/>
</dbReference>
<evidence type="ECO:0000313" key="14">
    <source>
        <dbReference type="EMBL" id="RAV22970.1"/>
    </source>
</evidence>
<name>A0A329MTU4_9BACL</name>
<dbReference type="Proteomes" id="UP000250369">
    <property type="component" value="Unassembled WGS sequence"/>
</dbReference>
<evidence type="ECO:0000256" key="2">
    <source>
        <dbReference type="ARBA" id="ARBA00022603"/>
    </source>
</evidence>
<dbReference type="EMBL" id="QMFB01000001">
    <property type="protein sequence ID" value="RAV22970.1"/>
    <property type="molecule type" value="Genomic_DNA"/>
</dbReference>
<dbReference type="InterPro" id="IPR018060">
    <property type="entry name" value="HTH_AraC"/>
</dbReference>
<dbReference type="PANTHER" id="PTHR43280">
    <property type="entry name" value="ARAC-FAMILY TRANSCRIPTIONAL REGULATOR"/>
    <property type="match status" value="1"/>
</dbReference>
<evidence type="ECO:0000313" key="15">
    <source>
        <dbReference type="Proteomes" id="UP000250369"/>
    </source>
</evidence>
<dbReference type="FunFam" id="3.40.10.10:FF:000001">
    <property type="entry name" value="DNA-3-methyladenine glycosylase 2"/>
    <property type="match status" value="1"/>
</dbReference>